<feature type="transmembrane region" description="Helical" evidence="8">
    <location>
        <begin position="12"/>
        <end position="31"/>
    </location>
</feature>
<comment type="subcellular location">
    <subcellularLocation>
        <location evidence="1">Cell membrane</location>
        <topology evidence="1">Single-pass membrane protein</topology>
    </subcellularLocation>
    <subcellularLocation>
        <location evidence="7">Cell membrane</location>
        <topology evidence="7">Single-pass type II membrane protein</topology>
    </subcellularLocation>
</comment>
<keyword evidence="6 8" id="KW-0472">Membrane</keyword>
<reference evidence="9 10" key="1">
    <citation type="submission" date="2017-04" db="EMBL/GenBank/DDBJ databases">
        <authorList>
            <person name="Afonso C.L."/>
            <person name="Miller P.J."/>
            <person name="Scott M.A."/>
            <person name="Spackman E."/>
            <person name="Goraichik I."/>
            <person name="Dimitrov K.M."/>
            <person name="Suarez D.L."/>
            <person name="Swayne D.E."/>
        </authorList>
    </citation>
    <scope>NUCLEOTIDE SEQUENCE [LARGE SCALE GENOMIC DNA]</scope>
    <source>
        <strain evidence="9 10">CGMCC 1.10972</strain>
    </source>
</reference>
<keyword evidence="7" id="KW-0813">Transport</keyword>
<dbReference type="GO" id="GO:0022857">
    <property type="term" value="F:transmembrane transporter activity"/>
    <property type="evidence" value="ECO:0007669"/>
    <property type="project" value="InterPro"/>
</dbReference>
<dbReference type="AlphaFoldDB" id="A0A1W2AD31"/>
<evidence type="ECO:0000256" key="4">
    <source>
        <dbReference type="ARBA" id="ARBA00022692"/>
    </source>
</evidence>
<dbReference type="GO" id="GO:0015031">
    <property type="term" value="P:protein transport"/>
    <property type="evidence" value="ECO:0007669"/>
    <property type="project" value="UniProtKB-KW"/>
</dbReference>
<evidence type="ECO:0000313" key="9">
    <source>
        <dbReference type="EMBL" id="SMC58629.1"/>
    </source>
</evidence>
<dbReference type="Proteomes" id="UP000192656">
    <property type="component" value="Unassembled WGS sequence"/>
</dbReference>
<proteinExistence type="inferred from homology"/>
<evidence type="ECO:0000256" key="8">
    <source>
        <dbReference type="SAM" id="Phobius"/>
    </source>
</evidence>
<dbReference type="GO" id="GO:0005886">
    <property type="term" value="C:plasma membrane"/>
    <property type="evidence" value="ECO:0007669"/>
    <property type="project" value="UniProtKB-SubCell"/>
</dbReference>
<dbReference type="Pfam" id="PF02472">
    <property type="entry name" value="ExbD"/>
    <property type="match status" value="1"/>
</dbReference>
<keyword evidence="3" id="KW-1003">Cell membrane</keyword>
<keyword evidence="10" id="KW-1185">Reference proteome</keyword>
<evidence type="ECO:0000256" key="5">
    <source>
        <dbReference type="ARBA" id="ARBA00022989"/>
    </source>
</evidence>
<dbReference type="OrthoDB" id="8030720at2"/>
<dbReference type="RefSeq" id="WP_084409227.1">
    <property type="nucleotide sequence ID" value="NZ_FWXR01000004.1"/>
</dbReference>
<dbReference type="PANTHER" id="PTHR30558">
    <property type="entry name" value="EXBD MEMBRANE COMPONENT OF PMF-DRIVEN MACROMOLECULE IMPORT SYSTEM"/>
    <property type="match status" value="1"/>
</dbReference>
<name>A0A1W2AD31_9HYPH</name>
<evidence type="ECO:0000256" key="2">
    <source>
        <dbReference type="ARBA" id="ARBA00005811"/>
    </source>
</evidence>
<comment type="similarity">
    <text evidence="2 7">Belongs to the ExbD/TolR family.</text>
</comment>
<evidence type="ECO:0000256" key="1">
    <source>
        <dbReference type="ARBA" id="ARBA00004162"/>
    </source>
</evidence>
<keyword evidence="5 8" id="KW-1133">Transmembrane helix</keyword>
<evidence type="ECO:0000256" key="6">
    <source>
        <dbReference type="ARBA" id="ARBA00023136"/>
    </source>
</evidence>
<gene>
    <name evidence="9" type="ORF">SAMN06297251_10488</name>
</gene>
<keyword evidence="4 7" id="KW-0812">Transmembrane</keyword>
<accession>A0A1W2AD31</accession>
<dbReference type="PANTHER" id="PTHR30558:SF3">
    <property type="entry name" value="BIOPOLYMER TRANSPORT PROTEIN EXBD-RELATED"/>
    <property type="match status" value="1"/>
</dbReference>
<evidence type="ECO:0000256" key="7">
    <source>
        <dbReference type="RuleBase" id="RU003879"/>
    </source>
</evidence>
<dbReference type="Gene3D" id="3.30.420.270">
    <property type="match status" value="1"/>
</dbReference>
<evidence type="ECO:0000313" key="10">
    <source>
        <dbReference type="Proteomes" id="UP000192656"/>
    </source>
</evidence>
<protein>
    <submittedName>
        <fullName evidence="9">Outer membrane transport energization protein ExbD</fullName>
    </submittedName>
</protein>
<sequence>MRIAAKRKKRSALSVTSLIDVIFLLLLFFMLTSTFVRHQEVQIAAPAPQGASGRSVPDVLMRTEADGAIAVNGEAISASDLVERLAALHAAGGTTLLVKASEGSDSQTLVGAVEAARRAGFATISVAD</sequence>
<dbReference type="EMBL" id="FWXR01000004">
    <property type="protein sequence ID" value="SMC58629.1"/>
    <property type="molecule type" value="Genomic_DNA"/>
</dbReference>
<organism evidence="9 10">
    <name type="scientific">Fulvimarina manganoxydans</name>
    <dbReference type="NCBI Taxonomy" id="937218"/>
    <lineage>
        <taxon>Bacteria</taxon>
        <taxon>Pseudomonadati</taxon>
        <taxon>Pseudomonadota</taxon>
        <taxon>Alphaproteobacteria</taxon>
        <taxon>Hyphomicrobiales</taxon>
        <taxon>Aurantimonadaceae</taxon>
        <taxon>Fulvimarina</taxon>
    </lineage>
</organism>
<dbReference type="InterPro" id="IPR003400">
    <property type="entry name" value="ExbD"/>
</dbReference>
<evidence type="ECO:0000256" key="3">
    <source>
        <dbReference type="ARBA" id="ARBA00022475"/>
    </source>
</evidence>
<dbReference type="STRING" id="937218.SAMN06297251_10488"/>
<keyword evidence="7" id="KW-0653">Protein transport</keyword>